<dbReference type="PANTHER" id="PTHR31235">
    <property type="entry name" value="PEROXIDASE 25-RELATED"/>
    <property type="match status" value="1"/>
</dbReference>
<feature type="binding site" evidence="19">
    <location>
        <position position="100"/>
    </location>
    <ligand>
        <name>Ca(2+)</name>
        <dbReference type="ChEBI" id="CHEBI:29108"/>
        <label>1</label>
    </ligand>
</feature>
<dbReference type="PRINTS" id="PR00461">
    <property type="entry name" value="PLPEROXIDASE"/>
</dbReference>
<evidence type="ECO:0000256" key="5">
    <source>
        <dbReference type="ARBA" id="ARBA00012313"/>
    </source>
</evidence>
<evidence type="ECO:0000256" key="9">
    <source>
        <dbReference type="ARBA" id="ARBA00022723"/>
    </source>
</evidence>
<evidence type="ECO:0000256" key="22">
    <source>
        <dbReference type="RuleBase" id="RU362060"/>
    </source>
</evidence>
<evidence type="ECO:0000256" key="16">
    <source>
        <dbReference type="ARBA" id="ARBA00023324"/>
    </source>
</evidence>
<feature type="binding site" evidence="19">
    <location>
        <position position="85"/>
    </location>
    <ligand>
        <name>Ca(2+)</name>
        <dbReference type="ChEBI" id="CHEBI:29108"/>
        <label>1</label>
    </ligand>
</feature>
<keyword evidence="12 22" id="KW-0560">Oxidoreductase</keyword>
<evidence type="ECO:0000256" key="3">
    <source>
        <dbReference type="ARBA" id="ARBA00004613"/>
    </source>
</evidence>
<gene>
    <name evidence="24" type="primary">PER2_3</name>
    <name evidence="24" type="ORF">Zm00014a_037996</name>
</gene>
<keyword evidence="9 19" id="KW-0479">Metal-binding</keyword>
<dbReference type="EMBL" id="NCVQ01000002">
    <property type="protein sequence ID" value="PWZ44697.1"/>
    <property type="molecule type" value="Genomic_DNA"/>
</dbReference>
<dbReference type="GO" id="GO:0020037">
    <property type="term" value="F:heme binding"/>
    <property type="evidence" value="ECO:0007669"/>
    <property type="project" value="UniProtKB-UniRule"/>
</dbReference>
<dbReference type="PROSITE" id="PS00435">
    <property type="entry name" value="PEROXIDASE_1"/>
    <property type="match status" value="1"/>
</dbReference>
<feature type="chain" id="PRO_5035342835" description="Peroxidase" evidence="22">
    <location>
        <begin position="28"/>
        <end position="356"/>
    </location>
</feature>
<dbReference type="InterPro" id="IPR033905">
    <property type="entry name" value="Secretory_peroxidase"/>
</dbReference>
<feature type="disulfide bond" evidence="21">
    <location>
        <begin position="213"/>
        <end position="239"/>
    </location>
</feature>
<dbReference type="InterPro" id="IPR000823">
    <property type="entry name" value="Peroxidase_pln"/>
</dbReference>
<dbReference type="SUPFAM" id="SSF48113">
    <property type="entry name" value="Heme-dependent peroxidases"/>
    <property type="match status" value="1"/>
</dbReference>
<feature type="binding site" evidence="18">
    <location>
        <position position="176"/>
    </location>
    <ligand>
        <name>substrate</name>
    </ligand>
</feature>
<evidence type="ECO:0000256" key="19">
    <source>
        <dbReference type="PIRSR" id="PIRSR600823-3"/>
    </source>
</evidence>
<dbReference type="EC" id="1.11.1.7" evidence="5 22"/>
<feature type="binding site" description="axial binding residue" evidence="19">
    <location>
        <position position="206"/>
    </location>
    <ligand>
        <name>heme b</name>
        <dbReference type="ChEBI" id="CHEBI:60344"/>
    </ligand>
    <ligandPart>
        <name>Fe</name>
        <dbReference type="ChEBI" id="CHEBI:18248"/>
    </ligandPart>
</feature>
<evidence type="ECO:0000256" key="13">
    <source>
        <dbReference type="ARBA" id="ARBA00023004"/>
    </source>
</evidence>
<dbReference type="PROSITE" id="PS50873">
    <property type="entry name" value="PEROXIDASE_4"/>
    <property type="match status" value="1"/>
</dbReference>
<comment type="caution">
    <text evidence="24">The sequence shown here is derived from an EMBL/GenBank/DDBJ whole genome shotgun (WGS) entry which is preliminary data.</text>
</comment>
<dbReference type="InterPro" id="IPR019793">
    <property type="entry name" value="Peroxidases_heam-ligand_BS"/>
</dbReference>
<keyword evidence="16 22" id="KW-0376">Hydrogen peroxide</keyword>
<feature type="active site" description="Proton acceptor" evidence="17">
    <location>
        <position position="77"/>
    </location>
</feature>
<evidence type="ECO:0000256" key="10">
    <source>
        <dbReference type="ARBA" id="ARBA00022729"/>
    </source>
</evidence>
<name>A0A8J8XTI7_MAIZE</name>
<comment type="similarity">
    <text evidence="22">Belongs to the peroxidase family. Classical plant (class III) peroxidase subfamily.</text>
</comment>
<evidence type="ECO:0000256" key="21">
    <source>
        <dbReference type="PIRSR" id="PIRSR600823-5"/>
    </source>
</evidence>
<feature type="disulfide bond" evidence="21">
    <location>
        <begin position="46"/>
        <end position="126"/>
    </location>
</feature>
<keyword evidence="13 19" id="KW-0408">Iron</keyword>
<dbReference type="InterPro" id="IPR002016">
    <property type="entry name" value="Haem_peroxidase"/>
</dbReference>
<feature type="binding site" evidence="19">
    <location>
        <position position="83"/>
    </location>
    <ligand>
        <name>Ca(2+)</name>
        <dbReference type="ChEBI" id="CHEBI:29108"/>
        <label>1</label>
    </ligand>
</feature>
<dbReference type="Proteomes" id="UP000251960">
    <property type="component" value="Chromosome 10"/>
</dbReference>
<feature type="binding site" evidence="19">
    <location>
        <position position="259"/>
    </location>
    <ligand>
        <name>Ca(2+)</name>
        <dbReference type="ChEBI" id="CHEBI:29108"/>
        <label>2</label>
    </ligand>
</feature>
<feature type="disulfide bond" evidence="21">
    <location>
        <begin position="79"/>
        <end position="84"/>
    </location>
</feature>
<dbReference type="GO" id="GO:0005576">
    <property type="term" value="C:extracellular region"/>
    <property type="evidence" value="ECO:0007669"/>
    <property type="project" value="UniProtKB-SubCell"/>
</dbReference>
<dbReference type="InterPro" id="IPR019794">
    <property type="entry name" value="Peroxidases_AS"/>
</dbReference>
<feature type="binding site" evidence="19">
    <location>
        <position position="87"/>
    </location>
    <ligand>
        <name>Ca(2+)</name>
        <dbReference type="ChEBI" id="CHEBI:29108"/>
        <label>1</label>
    </ligand>
</feature>
<dbReference type="Gene3D" id="1.10.420.10">
    <property type="entry name" value="Peroxidase, domain 2"/>
    <property type="match status" value="1"/>
</dbReference>
<sequence length="356" mass="38255">MKVSVLALWSAAAALLLVLVAQAPSAAEGSHHGGAGLKLGYYKKTCPGVENVVKYHVAKAIKANRGAGAALVRLIFHDCFVRGCDASVLLDPTPANPETEKTAPINIGLAAFEVIDEIKAALEERCPGTVSCADIVVYAARDASSLLSNGHVHFAAPAGRLDGVVSRAADAQRDLPDSTFTVSELIRNFRRKNFTVEELVILSGAHAVGVGHCSSFRARLSAPPAQIVPAYRNLLSGKCAAAAGGADDPVVANNVRDEDPRAVAAAFPSFLGKLRKARDFLDNSYYHNNLARIVTFNSDWQLLTEKEALGHVKEYAENGTLWDEDFSDALLKLSRLPMPPHSKGEIRKTCRWVNRH</sequence>
<evidence type="ECO:0000256" key="6">
    <source>
        <dbReference type="ARBA" id="ARBA00022525"/>
    </source>
</evidence>
<evidence type="ECO:0000256" key="7">
    <source>
        <dbReference type="ARBA" id="ARBA00022559"/>
    </source>
</evidence>
<evidence type="ECO:0000256" key="18">
    <source>
        <dbReference type="PIRSR" id="PIRSR600823-2"/>
    </source>
</evidence>
<feature type="site" description="Transition state stabilizer" evidence="20">
    <location>
        <position position="73"/>
    </location>
</feature>
<dbReference type="CDD" id="cd00693">
    <property type="entry name" value="secretory_peroxidase"/>
    <property type="match status" value="1"/>
</dbReference>
<dbReference type="PRINTS" id="PR00458">
    <property type="entry name" value="PEROXIDASE"/>
</dbReference>
<evidence type="ECO:0000256" key="17">
    <source>
        <dbReference type="PIRSR" id="PIRSR600823-1"/>
    </source>
</evidence>
<feature type="binding site" evidence="19">
    <location>
        <position position="78"/>
    </location>
    <ligand>
        <name>Ca(2+)</name>
        <dbReference type="ChEBI" id="CHEBI:29108"/>
        <label>1</label>
    </ligand>
</feature>
<keyword evidence="8 22" id="KW-0349">Heme</keyword>
<dbReference type="GO" id="GO:0140825">
    <property type="term" value="F:lactoperoxidase activity"/>
    <property type="evidence" value="ECO:0007669"/>
    <property type="project" value="UniProtKB-EC"/>
</dbReference>
<reference evidence="24" key="1">
    <citation type="journal article" date="2018" name="Nat. Genet.">
        <title>Extensive intraspecific gene order and gene structural variations between Mo17 and other maize genomes.</title>
        <authorList>
            <person name="Sun S."/>
            <person name="Zhou Y."/>
            <person name="Chen J."/>
            <person name="Shi J."/>
            <person name="Zhao H."/>
            <person name="Zhao H."/>
            <person name="Song W."/>
            <person name="Zhang M."/>
            <person name="Cui Y."/>
            <person name="Dong X."/>
            <person name="Liu H."/>
            <person name="Ma X."/>
            <person name="Jiao Y."/>
            <person name="Wang B."/>
            <person name="Wei X."/>
            <person name="Stein J.C."/>
            <person name="Glaubitz J.C."/>
            <person name="Lu F."/>
            <person name="Yu G."/>
            <person name="Liang C."/>
            <person name="Fengler K."/>
            <person name="Li B."/>
            <person name="Rafalski A."/>
            <person name="Schnable P.S."/>
            <person name="Ware D.H."/>
            <person name="Buckler E.S."/>
            <person name="Lai J."/>
        </authorList>
    </citation>
    <scope>NUCLEOTIDE SEQUENCE [LARGE SCALE GENOMIC DNA]</scope>
    <source>
        <tissue evidence="24">Seedling</tissue>
    </source>
</reference>
<dbReference type="FunFam" id="1.10.420.10:FF:000012">
    <property type="entry name" value="Peroxidase"/>
    <property type="match status" value="1"/>
</dbReference>
<keyword evidence="7 22" id="KW-0575">Peroxidase</keyword>
<evidence type="ECO:0000256" key="20">
    <source>
        <dbReference type="PIRSR" id="PIRSR600823-4"/>
    </source>
</evidence>
<comment type="subcellular location">
    <subcellularLocation>
        <location evidence="3 22">Secreted</location>
    </subcellularLocation>
</comment>
<dbReference type="PROSITE" id="PS00436">
    <property type="entry name" value="PEROXIDASE_2"/>
    <property type="match status" value="1"/>
</dbReference>
<comment type="function">
    <text evidence="2">Removal of H(2)O(2), oxidation of toxic reductants, biosynthesis and degradation of lignin, suberization, auxin catabolism, response to environmental stresses such as wounding, pathogen attack and oxidative stress. These functions might be dependent on each isozyme/isoform in each plant tissue.</text>
</comment>
<evidence type="ECO:0000259" key="23">
    <source>
        <dbReference type="PROSITE" id="PS50873"/>
    </source>
</evidence>
<dbReference type="GO" id="GO:0006979">
    <property type="term" value="P:response to oxidative stress"/>
    <property type="evidence" value="ECO:0007669"/>
    <property type="project" value="UniProtKB-UniRule"/>
</dbReference>
<organism evidence="24">
    <name type="scientific">Zea mays</name>
    <name type="common">Maize</name>
    <dbReference type="NCBI Taxonomy" id="4577"/>
    <lineage>
        <taxon>Eukaryota</taxon>
        <taxon>Viridiplantae</taxon>
        <taxon>Streptophyta</taxon>
        <taxon>Embryophyta</taxon>
        <taxon>Tracheophyta</taxon>
        <taxon>Spermatophyta</taxon>
        <taxon>Magnoliopsida</taxon>
        <taxon>Liliopsida</taxon>
        <taxon>Poales</taxon>
        <taxon>Poaceae</taxon>
        <taxon>PACMAD clade</taxon>
        <taxon>Panicoideae</taxon>
        <taxon>Andropogonodae</taxon>
        <taxon>Andropogoneae</taxon>
        <taxon>Tripsacinae</taxon>
        <taxon>Zea</taxon>
    </lineage>
</organism>
<keyword evidence="10 22" id="KW-0732">Signal</keyword>
<evidence type="ECO:0000256" key="4">
    <source>
        <dbReference type="ARBA" id="ARBA00006873"/>
    </source>
</evidence>
<evidence type="ECO:0000313" key="24">
    <source>
        <dbReference type="EMBL" id="PWZ44697.1"/>
    </source>
</evidence>
<dbReference type="InterPro" id="IPR010255">
    <property type="entry name" value="Haem_peroxidase_sf"/>
</dbReference>
<dbReference type="Pfam" id="PF00141">
    <property type="entry name" value="peroxidase"/>
    <property type="match status" value="1"/>
</dbReference>
<feature type="signal peptide" evidence="22">
    <location>
        <begin position="1"/>
        <end position="27"/>
    </location>
</feature>
<accession>A0A8J8XTI7</accession>
<dbReference type="GO" id="GO:0046872">
    <property type="term" value="F:metal ion binding"/>
    <property type="evidence" value="ECO:0007669"/>
    <property type="project" value="UniProtKB-UniRule"/>
</dbReference>
<keyword evidence="14 21" id="KW-1015">Disulfide bond</keyword>
<evidence type="ECO:0000256" key="15">
    <source>
        <dbReference type="ARBA" id="ARBA00023180"/>
    </source>
</evidence>
<evidence type="ECO:0000256" key="12">
    <source>
        <dbReference type="ARBA" id="ARBA00023002"/>
    </source>
</evidence>
<dbReference type="FunFam" id="1.10.520.10:FF:000006">
    <property type="entry name" value="Peroxidase"/>
    <property type="match status" value="1"/>
</dbReference>
<keyword evidence="15" id="KW-0325">Glycoprotein</keyword>
<dbReference type="Gene3D" id="1.10.520.10">
    <property type="match status" value="1"/>
</dbReference>
<proteinExistence type="inferred from homology"/>
<dbReference type="AlphaFoldDB" id="A0A8J8XTI7"/>
<dbReference type="GO" id="GO:0042744">
    <property type="term" value="P:hydrogen peroxide catabolic process"/>
    <property type="evidence" value="ECO:0007669"/>
    <property type="project" value="UniProtKB-KW"/>
</dbReference>
<keyword evidence="11 19" id="KW-0106">Calcium</keyword>
<feature type="disulfide bond" evidence="21">
    <location>
        <begin position="132"/>
        <end position="350"/>
    </location>
</feature>
<feature type="domain" description="Plant heme peroxidase family profile" evidence="23">
    <location>
        <begin position="36"/>
        <end position="354"/>
    </location>
</feature>
<comment type="cofactor">
    <cofactor evidence="19 22">
        <name>heme b</name>
        <dbReference type="ChEBI" id="CHEBI:60344"/>
    </cofactor>
    <text evidence="19 22">Binds 1 heme b (iron(II)-protoporphyrin IX) group per subunit.</text>
</comment>
<protein>
    <recommendedName>
        <fullName evidence="5 22">Peroxidase</fullName>
        <ecNumber evidence="5 22">1.11.1.7</ecNumber>
    </recommendedName>
</protein>
<evidence type="ECO:0000256" key="11">
    <source>
        <dbReference type="ARBA" id="ARBA00022837"/>
    </source>
</evidence>
<comment type="similarity">
    <text evidence="4">Belongs to the peroxidase family. Ascorbate peroxidase subfamily.</text>
</comment>
<evidence type="ECO:0000256" key="1">
    <source>
        <dbReference type="ARBA" id="ARBA00000189"/>
    </source>
</evidence>
<feature type="binding site" evidence="19">
    <location>
        <position position="282"/>
    </location>
    <ligand>
        <name>Ca(2+)</name>
        <dbReference type="ChEBI" id="CHEBI:29108"/>
        <label>2</label>
    </ligand>
</feature>
<keyword evidence="6 22" id="KW-0964">Secreted</keyword>
<evidence type="ECO:0000256" key="2">
    <source>
        <dbReference type="ARBA" id="ARBA00002322"/>
    </source>
</evidence>
<evidence type="ECO:0000256" key="8">
    <source>
        <dbReference type="ARBA" id="ARBA00022617"/>
    </source>
</evidence>
<comment type="cofactor">
    <cofactor evidence="19 22">
        <name>Ca(2+)</name>
        <dbReference type="ChEBI" id="CHEBI:29108"/>
    </cofactor>
    <text evidence="19 22">Binds 2 calcium ions per subunit.</text>
</comment>
<evidence type="ECO:0000256" key="14">
    <source>
        <dbReference type="ARBA" id="ARBA00023157"/>
    </source>
</evidence>
<feature type="binding site" evidence="19">
    <location>
        <position position="81"/>
    </location>
    <ligand>
        <name>Ca(2+)</name>
        <dbReference type="ChEBI" id="CHEBI:29108"/>
        <label>1</label>
    </ligand>
</feature>
<comment type="catalytic activity">
    <reaction evidence="1 22">
        <text>2 a phenolic donor + H2O2 = 2 a phenolic radical donor + 2 H2O</text>
        <dbReference type="Rhea" id="RHEA:56136"/>
        <dbReference type="ChEBI" id="CHEBI:15377"/>
        <dbReference type="ChEBI" id="CHEBI:16240"/>
        <dbReference type="ChEBI" id="CHEBI:139520"/>
        <dbReference type="ChEBI" id="CHEBI:139521"/>
        <dbReference type="EC" id="1.11.1.7"/>
    </reaction>
</comment>